<reference evidence="2" key="1">
    <citation type="submission" date="2023-07" db="EMBL/GenBank/DDBJ databases">
        <title>30 novel species of actinomycetes from the DSMZ collection.</title>
        <authorList>
            <person name="Nouioui I."/>
        </authorList>
    </citation>
    <scope>NUCLEOTIDE SEQUENCE [LARGE SCALE GENOMIC DNA]</scope>
    <source>
        <strain evidence="2">DSM 44918</strain>
    </source>
</reference>
<comment type="caution">
    <text evidence="1">The sequence shown here is derived from an EMBL/GenBank/DDBJ whole genome shotgun (WGS) entry which is preliminary data.</text>
</comment>
<accession>A0ABU2LZL6</accession>
<protein>
    <submittedName>
        <fullName evidence="1">Uncharacterized protein</fullName>
    </submittedName>
</protein>
<name>A0ABU2LZL6_9ACTN</name>
<sequence>MSYDRDRDRPLSDASLRLLPWESPEGKPCYLRGDEGDPGRLALIADRAEEDQLRLGANALAHAERVLGVPTAGPLTLRVALQRSATSLSDILRIADSRGARLADQGPDR</sequence>
<dbReference type="Proteomes" id="UP001183420">
    <property type="component" value="Unassembled WGS sequence"/>
</dbReference>
<dbReference type="RefSeq" id="WP_311603082.1">
    <property type="nucleotide sequence ID" value="NZ_JAVREM010000064.1"/>
</dbReference>
<dbReference type="EMBL" id="JAVREM010000064">
    <property type="protein sequence ID" value="MDT0322468.1"/>
    <property type="molecule type" value="Genomic_DNA"/>
</dbReference>
<proteinExistence type="predicted"/>
<keyword evidence="2" id="KW-1185">Reference proteome</keyword>
<gene>
    <name evidence="1" type="ORF">RNC47_29545</name>
</gene>
<evidence type="ECO:0000313" key="2">
    <source>
        <dbReference type="Proteomes" id="UP001183420"/>
    </source>
</evidence>
<organism evidence="1 2">
    <name type="scientific">Streptomyces millisiae</name>
    <dbReference type="NCBI Taxonomy" id="3075542"/>
    <lineage>
        <taxon>Bacteria</taxon>
        <taxon>Bacillati</taxon>
        <taxon>Actinomycetota</taxon>
        <taxon>Actinomycetes</taxon>
        <taxon>Kitasatosporales</taxon>
        <taxon>Streptomycetaceae</taxon>
        <taxon>Streptomyces</taxon>
    </lineage>
</organism>
<evidence type="ECO:0000313" key="1">
    <source>
        <dbReference type="EMBL" id="MDT0322468.1"/>
    </source>
</evidence>